<feature type="transmembrane region" description="Helical" evidence="5">
    <location>
        <begin position="61"/>
        <end position="84"/>
    </location>
</feature>
<evidence type="ECO:0000256" key="1">
    <source>
        <dbReference type="ARBA" id="ARBA00004141"/>
    </source>
</evidence>
<dbReference type="GO" id="GO:0016020">
    <property type="term" value="C:membrane"/>
    <property type="evidence" value="ECO:0007669"/>
    <property type="project" value="UniProtKB-SubCell"/>
</dbReference>
<dbReference type="InterPro" id="IPR018499">
    <property type="entry name" value="Tetraspanin/Peripherin"/>
</dbReference>
<keyword evidence="4 5" id="KW-0472">Membrane</keyword>
<dbReference type="Proteomes" id="UP001152888">
    <property type="component" value="Unassembled WGS sequence"/>
</dbReference>
<reference evidence="6" key="1">
    <citation type="submission" date="2022-03" db="EMBL/GenBank/DDBJ databases">
        <authorList>
            <person name="Sayadi A."/>
        </authorList>
    </citation>
    <scope>NUCLEOTIDE SEQUENCE</scope>
</reference>
<name>A0A9P0Q2R7_ACAOB</name>
<comment type="caution">
    <text evidence="6">The sequence shown here is derived from an EMBL/GenBank/DDBJ whole genome shotgun (WGS) entry which is preliminary data.</text>
</comment>
<keyword evidence="3 5" id="KW-1133">Transmembrane helix</keyword>
<dbReference type="OrthoDB" id="71600at2759"/>
<protein>
    <submittedName>
        <fullName evidence="6">Uncharacterized protein</fullName>
    </submittedName>
</protein>
<dbReference type="SUPFAM" id="SSF48652">
    <property type="entry name" value="Tetraspanin"/>
    <property type="match status" value="1"/>
</dbReference>
<organism evidence="6 7">
    <name type="scientific">Acanthoscelides obtectus</name>
    <name type="common">Bean weevil</name>
    <name type="synonym">Bruchus obtectus</name>
    <dbReference type="NCBI Taxonomy" id="200917"/>
    <lineage>
        <taxon>Eukaryota</taxon>
        <taxon>Metazoa</taxon>
        <taxon>Ecdysozoa</taxon>
        <taxon>Arthropoda</taxon>
        <taxon>Hexapoda</taxon>
        <taxon>Insecta</taxon>
        <taxon>Pterygota</taxon>
        <taxon>Neoptera</taxon>
        <taxon>Endopterygota</taxon>
        <taxon>Coleoptera</taxon>
        <taxon>Polyphaga</taxon>
        <taxon>Cucujiformia</taxon>
        <taxon>Chrysomeloidea</taxon>
        <taxon>Chrysomelidae</taxon>
        <taxon>Bruchinae</taxon>
        <taxon>Bruchini</taxon>
        <taxon>Acanthoscelides</taxon>
    </lineage>
</organism>
<evidence type="ECO:0000256" key="3">
    <source>
        <dbReference type="ARBA" id="ARBA00022989"/>
    </source>
</evidence>
<dbReference type="CDD" id="cd03127">
    <property type="entry name" value="tetraspanin_LEL"/>
    <property type="match status" value="1"/>
</dbReference>
<dbReference type="EMBL" id="CAKOFQ010007702">
    <property type="protein sequence ID" value="CAH2006700.1"/>
    <property type="molecule type" value="Genomic_DNA"/>
</dbReference>
<evidence type="ECO:0000313" key="6">
    <source>
        <dbReference type="EMBL" id="CAH2006700.1"/>
    </source>
</evidence>
<comment type="subcellular location">
    <subcellularLocation>
        <location evidence="1">Membrane</location>
        <topology evidence="1">Multi-pass membrane protein</topology>
    </subcellularLocation>
</comment>
<accession>A0A9P0Q2R7</accession>
<evidence type="ECO:0000313" key="7">
    <source>
        <dbReference type="Proteomes" id="UP001152888"/>
    </source>
</evidence>
<keyword evidence="7" id="KW-1185">Reference proteome</keyword>
<evidence type="ECO:0000256" key="5">
    <source>
        <dbReference type="SAM" id="Phobius"/>
    </source>
</evidence>
<dbReference type="Gene3D" id="1.10.1450.10">
    <property type="entry name" value="Tetraspanin"/>
    <property type="match status" value="1"/>
</dbReference>
<sequence>MMVTQKFLQCCGVDGPDDYNGVVPTSCCQNSRVQCPSVNNNVFHEGCASKLYYKLESSSQVIGGVAIGIAAVEIIGAIFGLCLASSIRNHYRRHMYA</sequence>
<gene>
    <name evidence="6" type="ORF">ACAOBT_LOCUS29237</name>
</gene>
<dbReference type="Pfam" id="PF00335">
    <property type="entry name" value="Tetraspanin"/>
    <property type="match status" value="1"/>
</dbReference>
<dbReference type="AlphaFoldDB" id="A0A9P0Q2R7"/>
<evidence type="ECO:0000256" key="4">
    <source>
        <dbReference type="ARBA" id="ARBA00023136"/>
    </source>
</evidence>
<proteinExistence type="predicted"/>
<dbReference type="InterPro" id="IPR008952">
    <property type="entry name" value="Tetraspanin_EC2_sf"/>
</dbReference>
<evidence type="ECO:0000256" key="2">
    <source>
        <dbReference type="ARBA" id="ARBA00022692"/>
    </source>
</evidence>
<keyword evidence="2 5" id="KW-0812">Transmembrane</keyword>